<dbReference type="Pfam" id="PF13144">
    <property type="entry name" value="ChapFlgA"/>
    <property type="match status" value="1"/>
</dbReference>
<dbReference type="Gene3D" id="3.90.1210.10">
    <property type="entry name" value="Antifreeze-like/N-acetylneuraminic acid synthase C-terminal domain"/>
    <property type="match status" value="1"/>
</dbReference>
<protein>
    <recommendedName>
        <fullName evidence="4">Flagella basal body P-ring formation protein FlgA</fullName>
    </recommendedName>
</protein>
<name>A0A843YNA7_9BURK</name>
<feature type="chain" id="PRO_5033105561" description="Flagella basal body P-ring formation protein FlgA" evidence="4">
    <location>
        <begin position="36"/>
        <end position="245"/>
    </location>
</feature>
<sequence>MHQRPPHKNTAHRKCLKRFGVTVFIGVTTMFGAHAQSSVPSGADPLIKQFLLEQASGLPGKIDITVNAASANLPACASEISAFLPSGASVWGRVSIGIRCQKSAAQAEWTRYVAAHVAVFSNYLTTNRTIAAGAPLSAADVSIKEGDLTALPRNIITDMRQITGLVTRNRLPQGAPIRQESVKNLEVIKQGQTVKVSAQGQGFVASTEGRAMSNGSVGARLQVKADNGKMLQGIVLADGTVEMPS</sequence>
<dbReference type="PANTHER" id="PTHR36307:SF1">
    <property type="entry name" value="FLAGELLA BASAL BODY P-RING FORMATION PROTEIN FLGA"/>
    <property type="match status" value="1"/>
</dbReference>
<dbReference type="Pfam" id="PF17656">
    <property type="entry name" value="ChapFlgA_N"/>
    <property type="match status" value="1"/>
</dbReference>
<evidence type="ECO:0000256" key="3">
    <source>
        <dbReference type="ARBA" id="ARBA00022764"/>
    </source>
</evidence>
<evidence type="ECO:0000313" key="7">
    <source>
        <dbReference type="Proteomes" id="UP000451565"/>
    </source>
</evidence>
<comment type="caution">
    <text evidence="6">The sequence shown here is derived from an EMBL/GenBank/DDBJ whole genome shotgun (WGS) entry which is preliminary data.</text>
</comment>
<proteinExistence type="inferred from homology"/>
<evidence type="ECO:0000256" key="2">
    <source>
        <dbReference type="ARBA" id="ARBA00022729"/>
    </source>
</evidence>
<keyword evidence="7" id="KW-1185">Reference proteome</keyword>
<feature type="domain" description="SAF" evidence="5">
    <location>
        <begin position="121"/>
        <end position="183"/>
    </location>
</feature>
<feature type="signal peptide" evidence="4">
    <location>
        <begin position="1"/>
        <end position="35"/>
    </location>
</feature>
<dbReference type="InterPro" id="IPR013974">
    <property type="entry name" value="SAF"/>
</dbReference>
<dbReference type="RefSeq" id="WP_153233041.1">
    <property type="nucleotide sequence ID" value="NZ_WINI01000001.1"/>
</dbReference>
<dbReference type="SMART" id="SM00858">
    <property type="entry name" value="SAF"/>
    <property type="match status" value="1"/>
</dbReference>
<comment type="function">
    <text evidence="4">Involved in the assembly process of the P-ring formation. It may associate with FlgF on the rod constituting a structure essential for the P-ring assembly or may act as a modulator protein for the P-ring assembly.</text>
</comment>
<organism evidence="6 7">
    <name type="scientific">Glaciimonas soli</name>
    <dbReference type="NCBI Taxonomy" id="2590999"/>
    <lineage>
        <taxon>Bacteria</taxon>
        <taxon>Pseudomonadati</taxon>
        <taxon>Pseudomonadota</taxon>
        <taxon>Betaproteobacteria</taxon>
        <taxon>Burkholderiales</taxon>
        <taxon>Oxalobacteraceae</taxon>
        <taxon>Glaciimonas</taxon>
    </lineage>
</organism>
<dbReference type="GO" id="GO:0044780">
    <property type="term" value="P:bacterial-type flagellum assembly"/>
    <property type="evidence" value="ECO:0007669"/>
    <property type="project" value="InterPro"/>
</dbReference>
<keyword evidence="4" id="KW-1005">Bacterial flagellum biogenesis</keyword>
<gene>
    <name evidence="6" type="primary">flgA</name>
    <name evidence="6" type="ORF">GEV47_02045</name>
</gene>
<keyword evidence="6" id="KW-0969">Cilium</keyword>
<keyword evidence="6" id="KW-0282">Flagellum</keyword>
<dbReference type="Proteomes" id="UP000451565">
    <property type="component" value="Unassembled WGS sequence"/>
</dbReference>
<dbReference type="NCBIfam" id="TIGR03170">
    <property type="entry name" value="flgA_cterm"/>
    <property type="match status" value="1"/>
</dbReference>
<evidence type="ECO:0000256" key="1">
    <source>
        <dbReference type="ARBA" id="ARBA00004418"/>
    </source>
</evidence>
<dbReference type="CDD" id="cd11614">
    <property type="entry name" value="SAF_CpaB_FlgA_like"/>
    <property type="match status" value="1"/>
</dbReference>
<reference evidence="6 7" key="1">
    <citation type="submission" date="2019-10" db="EMBL/GenBank/DDBJ databases">
        <title>Glaciimonas soli sp. nov., a psychrophilic bacterium isolated from the forest soil of a high elevation mountain in Taiwan.</title>
        <authorList>
            <person name="Wang L.-T."/>
            <person name="Shieh W.Y."/>
        </authorList>
    </citation>
    <scope>NUCLEOTIDE SEQUENCE [LARGE SCALE GENOMIC DNA]</scope>
    <source>
        <strain evidence="6 7">GS1</strain>
    </source>
</reference>
<keyword evidence="6" id="KW-0966">Cell projection</keyword>
<keyword evidence="2 4" id="KW-0732">Signal</keyword>
<dbReference type="AlphaFoldDB" id="A0A843YNA7"/>
<accession>A0A843YNA7</accession>
<comment type="similarity">
    <text evidence="4">Belongs to the FlgA family.</text>
</comment>
<comment type="subcellular location">
    <subcellularLocation>
        <location evidence="1 4">Periplasm</location>
    </subcellularLocation>
</comment>
<dbReference type="InterPro" id="IPR017585">
    <property type="entry name" value="SAF_FlgA"/>
</dbReference>
<dbReference type="InterPro" id="IPR041231">
    <property type="entry name" value="FlgA_N"/>
</dbReference>
<dbReference type="GO" id="GO:0042597">
    <property type="term" value="C:periplasmic space"/>
    <property type="evidence" value="ECO:0007669"/>
    <property type="project" value="UniProtKB-SubCell"/>
</dbReference>
<evidence type="ECO:0000259" key="5">
    <source>
        <dbReference type="SMART" id="SM00858"/>
    </source>
</evidence>
<evidence type="ECO:0000256" key="4">
    <source>
        <dbReference type="RuleBase" id="RU362063"/>
    </source>
</evidence>
<evidence type="ECO:0000313" key="6">
    <source>
        <dbReference type="EMBL" id="MQQ99466.1"/>
    </source>
</evidence>
<dbReference type="OrthoDB" id="8561436at2"/>
<dbReference type="Gene3D" id="2.30.30.760">
    <property type="match status" value="1"/>
</dbReference>
<dbReference type="PANTHER" id="PTHR36307">
    <property type="entry name" value="FLAGELLA BASAL BODY P-RING FORMATION PROTEIN FLGA"/>
    <property type="match status" value="1"/>
</dbReference>
<dbReference type="EMBL" id="WINI01000001">
    <property type="protein sequence ID" value="MQQ99466.1"/>
    <property type="molecule type" value="Genomic_DNA"/>
</dbReference>
<dbReference type="InterPro" id="IPR039246">
    <property type="entry name" value="Flagellar_FlgA"/>
</dbReference>
<keyword evidence="3 4" id="KW-0574">Periplasm</keyword>